<protein>
    <submittedName>
        <fullName evidence="1">Uncharacterized protein</fullName>
    </submittedName>
</protein>
<accession>A0A2Z2P204</accession>
<dbReference type="Proteomes" id="UP000250079">
    <property type="component" value="Chromosome"/>
</dbReference>
<gene>
    <name evidence="1" type="ORF">IMCC3135_32780</name>
</gene>
<evidence type="ECO:0000313" key="1">
    <source>
        <dbReference type="EMBL" id="ASJ76601.1"/>
    </source>
</evidence>
<name>A0A2Z2P204_9GAMM</name>
<keyword evidence="2" id="KW-1185">Reference proteome</keyword>
<evidence type="ECO:0000313" key="2">
    <source>
        <dbReference type="Proteomes" id="UP000250079"/>
    </source>
</evidence>
<dbReference type="EMBL" id="CP018632">
    <property type="protein sequence ID" value="ASJ76601.1"/>
    <property type="molecule type" value="Genomic_DNA"/>
</dbReference>
<reference evidence="1 2" key="1">
    <citation type="submission" date="2016-12" db="EMBL/GenBank/DDBJ databases">
        <authorList>
            <person name="Song W.-J."/>
            <person name="Kurnit D.M."/>
        </authorList>
    </citation>
    <scope>NUCLEOTIDE SEQUENCE [LARGE SCALE GENOMIC DNA]</scope>
    <source>
        <strain evidence="1 2">IMCC3135</strain>
    </source>
</reference>
<dbReference type="KEGG" id="gai:IMCC3135_32780"/>
<dbReference type="AlphaFoldDB" id="A0A2Z2P204"/>
<sequence length="84" mass="9628">MSTAIEWWSIESCSGTAELQSGEWARRCPGVILAVDFDGQKHKTDTIQTSNKWQKIMIIPITESLRRQALHDIKRVLTDRETIT</sequence>
<proteinExistence type="predicted"/>
<organism evidence="1 2">
    <name type="scientific">Granulosicoccus antarcticus IMCC3135</name>
    <dbReference type="NCBI Taxonomy" id="1192854"/>
    <lineage>
        <taxon>Bacteria</taxon>
        <taxon>Pseudomonadati</taxon>
        <taxon>Pseudomonadota</taxon>
        <taxon>Gammaproteobacteria</taxon>
        <taxon>Chromatiales</taxon>
        <taxon>Granulosicoccaceae</taxon>
        <taxon>Granulosicoccus</taxon>
    </lineage>
</organism>